<feature type="transmembrane region" description="Helical" evidence="5">
    <location>
        <begin position="80"/>
        <end position="100"/>
    </location>
</feature>
<sequence length="465" mass="51614">MIEKLKGLTWKQIIALIILAAADVFVIAAPYYIKNIIPNLHTYLNIREDQVATLTSIIGWVTLITQLPGGFLANKFSSKWLLFIAVFSTGIITIWFGFNILYSSTQSPDSLFIQYAIIWGLWGVSSTLVFWTPLWKLVSQQTTKENQGLAYGIQGTANGIIGFFLIFVLGLLVKDVWFPTVSKESSTIPFATYAFLIAGFLVVTSFLVLFGVPEKQMEKNTEKLTFQRIKKSILQVYKALKNWKLWALSIFVMGMYTFQSVFAYYLLQLIQNAYLAPTILVTVIGGVRTYALRTAVSTFVGRWADKFRSYVLFLIITLGIGIIIVGSIILLGYLPSSQNIALIVLSSILFILAGVLSWGMVTLRYAQVGEIHIEKNSYASSVAVLSFIGFSTDAWLYNVTGAVGKAYTPEGATNTSITGYQIILLITLSIALVGLLAGLAVHIANTNELKKLGKTNYRWRTLENA</sequence>
<protein>
    <recommendedName>
        <fullName evidence="6">Major facilitator superfamily (MFS) profile domain-containing protein</fullName>
    </recommendedName>
</protein>
<feature type="transmembrane region" description="Helical" evidence="5">
    <location>
        <begin position="273"/>
        <end position="291"/>
    </location>
</feature>
<gene>
    <name evidence="7" type="ORF">JPM2_1290</name>
</gene>
<keyword evidence="8" id="KW-1185">Reference proteome</keyword>
<evidence type="ECO:0000256" key="4">
    <source>
        <dbReference type="ARBA" id="ARBA00023136"/>
    </source>
</evidence>
<evidence type="ECO:0000259" key="6">
    <source>
        <dbReference type="PROSITE" id="PS50850"/>
    </source>
</evidence>
<proteinExistence type="predicted"/>
<accession>A0A809SK13</accession>
<reference evidence="7 8" key="1">
    <citation type="submission" date="2020-01" db="EMBL/GenBank/DDBJ databases">
        <title>Complete genome sequence of Mycoplasma felis strain Myco-2.</title>
        <authorList>
            <person name="Kinoshita Y."/>
            <person name="Niwa H."/>
            <person name="Uchida-Fujii E."/>
            <person name="Nukada T."/>
        </authorList>
    </citation>
    <scope>NUCLEOTIDE SEQUENCE [LARGE SCALE GENOMIC DNA]</scope>
    <source>
        <strain evidence="7 8">Myco-2</strain>
    </source>
</reference>
<feature type="domain" description="Major facilitator superfamily (MFS) profile" evidence="6">
    <location>
        <begin position="1"/>
        <end position="216"/>
    </location>
</feature>
<evidence type="ECO:0000313" key="7">
    <source>
        <dbReference type="EMBL" id="BBU47436.1"/>
    </source>
</evidence>
<dbReference type="RefSeq" id="WP_161552959.1">
    <property type="nucleotide sequence ID" value="NZ_AP022325.1"/>
</dbReference>
<evidence type="ECO:0000313" key="8">
    <source>
        <dbReference type="Proteomes" id="UP000464317"/>
    </source>
</evidence>
<name>A0A809SK13_9BACT</name>
<dbReference type="InterPro" id="IPR011701">
    <property type="entry name" value="MFS"/>
</dbReference>
<feature type="transmembrane region" description="Helical" evidence="5">
    <location>
        <begin position="311"/>
        <end position="334"/>
    </location>
</feature>
<feature type="transmembrane region" description="Helical" evidence="5">
    <location>
        <begin position="417"/>
        <end position="444"/>
    </location>
</feature>
<evidence type="ECO:0000256" key="2">
    <source>
        <dbReference type="ARBA" id="ARBA00022692"/>
    </source>
</evidence>
<dbReference type="InterPro" id="IPR020846">
    <property type="entry name" value="MFS_dom"/>
</dbReference>
<dbReference type="PROSITE" id="PS50850">
    <property type="entry name" value="MFS"/>
    <property type="match status" value="1"/>
</dbReference>
<keyword evidence="2 5" id="KW-0812">Transmembrane</keyword>
<comment type="subcellular location">
    <subcellularLocation>
        <location evidence="1">Cell membrane</location>
        <topology evidence="1">Multi-pass membrane protein</topology>
    </subcellularLocation>
</comment>
<organism evidence="7 8">
    <name type="scientific">Mycoplasmopsis felis</name>
    <dbReference type="NCBI Taxonomy" id="33923"/>
    <lineage>
        <taxon>Bacteria</taxon>
        <taxon>Bacillati</taxon>
        <taxon>Mycoplasmatota</taxon>
        <taxon>Mycoplasmoidales</taxon>
        <taxon>Metamycoplasmataceae</taxon>
        <taxon>Mycoplasmopsis</taxon>
    </lineage>
</organism>
<feature type="transmembrane region" description="Helical" evidence="5">
    <location>
        <begin position="245"/>
        <end position="267"/>
    </location>
</feature>
<dbReference type="Gene3D" id="1.20.1250.20">
    <property type="entry name" value="MFS general substrate transporter like domains"/>
    <property type="match status" value="1"/>
</dbReference>
<dbReference type="KEGG" id="mfel:JPM2_1290"/>
<feature type="transmembrane region" description="Helical" evidence="5">
    <location>
        <begin position="378"/>
        <end position="397"/>
    </location>
</feature>
<feature type="transmembrane region" description="Helical" evidence="5">
    <location>
        <begin position="193"/>
        <end position="212"/>
    </location>
</feature>
<evidence type="ECO:0000256" key="1">
    <source>
        <dbReference type="ARBA" id="ARBA00004651"/>
    </source>
</evidence>
<feature type="transmembrane region" description="Helical" evidence="5">
    <location>
        <begin position="53"/>
        <end position="73"/>
    </location>
</feature>
<dbReference type="GO" id="GO:0005886">
    <property type="term" value="C:plasma membrane"/>
    <property type="evidence" value="ECO:0007669"/>
    <property type="project" value="UniProtKB-SubCell"/>
</dbReference>
<dbReference type="AlphaFoldDB" id="A0A809SK13"/>
<dbReference type="InterPro" id="IPR036259">
    <property type="entry name" value="MFS_trans_sf"/>
</dbReference>
<feature type="transmembrane region" description="Helical" evidence="5">
    <location>
        <begin position="12"/>
        <end position="33"/>
    </location>
</feature>
<dbReference type="SUPFAM" id="SSF103473">
    <property type="entry name" value="MFS general substrate transporter"/>
    <property type="match status" value="1"/>
</dbReference>
<dbReference type="Pfam" id="PF07690">
    <property type="entry name" value="MFS_1"/>
    <property type="match status" value="1"/>
</dbReference>
<dbReference type="GO" id="GO:0022857">
    <property type="term" value="F:transmembrane transporter activity"/>
    <property type="evidence" value="ECO:0007669"/>
    <property type="project" value="InterPro"/>
</dbReference>
<keyword evidence="4 5" id="KW-0472">Membrane</keyword>
<feature type="transmembrane region" description="Helical" evidence="5">
    <location>
        <begin position="149"/>
        <end position="173"/>
    </location>
</feature>
<evidence type="ECO:0000256" key="3">
    <source>
        <dbReference type="ARBA" id="ARBA00022989"/>
    </source>
</evidence>
<keyword evidence="3 5" id="KW-1133">Transmembrane helix</keyword>
<evidence type="ECO:0000256" key="5">
    <source>
        <dbReference type="SAM" id="Phobius"/>
    </source>
</evidence>
<dbReference type="EMBL" id="AP022325">
    <property type="protein sequence ID" value="BBU47436.1"/>
    <property type="molecule type" value="Genomic_DNA"/>
</dbReference>
<dbReference type="Proteomes" id="UP000464317">
    <property type="component" value="Chromosome"/>
</dbReference>
<feature type="transmembrane region" description="Helical" evidence="5">
    <location>
        <begin position="112"/>
        <end position="137"/>
    </location>
</feature>
<feature type="transmembrane region" description="Helical" evidence="5">
    <location>
        <begin position="340"/>
        <end position="366"/>
    </location>
</feature>
<dbReference type="CDD" id="cd06174">
    <property type="entry name" value="MFS"/>
    <property type="match status" value="1"/>
</dbReference>